<sequence>MRKSADSEEGGTGTSDETTEMESSDTGEDGEPRYHQANPDPVPDDERKSKQPDQPNKADRSKLNQDARAAVAASLHGRVKLIVHRPGFDAENEREYERLSSELMPIVHEIARKTLPLLEQEPTAEFARHHAYGSKFMADSVVYRDYNHFAKKRPPTESPSLSVALRVDESASMAAFGRLEAAKRAVIAVYEFCRMCDIPVMIYGDTADVSRLEQMSVYAYAGLQRVDDADRFRLMNIRARSNNRDGMALRIMADRLAASPQKTKLLISLSDGQPKAMEDYTGRLAVQDMKQTISEYERKGVTILAAAIGQDKEVISNIYGNERYLDITDLQALPGKLVGLIAKYL</sequence>
<dbReference type="SUPFAM" id="SSF53300">
    <property type="entry name" value="vWA-like"/>
    <property type="match status" value="1"/>
</dbReference>
<dbReference type="InterPro" id="IPR036465">
    <property type="entry name" value="vWFA_dom_sf"/>
</dbReference>
<feature type="compositionally biased region" description="Basic and acidic residues" evidence="1">
    <location>
        <begin position="44"/>
        <end position="65"/>
    </location>
</feature>
<evidence type="ECO:0000256" key="1">
    <source>
        <dbReference type="SAM" id="MobiDB-lite"/>
    </source>
</evidence>
<accession>A0A6C0P8K4</accession>
<dbReference type="EMBL" id="CP048286">
    <property type="protein sequence ID" value="QHW34746.1"/>
    <property type="molecule type" value="Genomic_DNA"/>
</dbReference>
<evidence type="ECO:0000313" key="3">
    <source>
        <dbReference type="EMBL" id="QHW34746.1"/>
    </source>
</evidence>
<dbReference type="PROSITE" id="PS50234">
    <property type="entry name" value="VWFA"/>
    <property type="match status" value="1"/>
</dbReference>
<feature type="compositionally biased region" description="Acidic residues" evidence="1">
    <location>
        <begin position="17"/>
        <end position="29"/>
    </location>
</feature>
<dbReference type="KEGG" id="prz:GZH47_30755"/>
<dbReference type="PANTHER" id="PTHR41248:SF1">
    <property type="entry name" value="NORD PROTEIN"/>
    <property type="match status" value="1"/>
</dbReference>
<gene>
    <name evidence="3" type="ORF">GZH47_30755</name>
</gene>
<dbReference type="InterPro" id="IPR051928">
    <property type="entry name" value="NorD/CobT"/>
</dbReference>
<feature type="domain" description="VWFA" evidence="2">
    <location>
        <begin position="162"/>
        <end position="341"/>
    </location>
</feature>
<reference evidence="3 4" key="1">
    <citation type="submission" date="2020-02" db="EMBL/GenBank/DDBJ databases">
        <title>Paenibacillus sp. nov., isolated from rhizosphere soil of tomato.</title>
        <authorList>
            <person name="Weon H.-Y."/>
            <person name="Lee S.A."/>
        </authorList>
    </citation>
    <scope>NUCLEOTIDE SEQUENCE [LARGE SCALE GENOMIC DNA]</scope>
    <source>
        <strain evidence="3 4">14171R-81</strain>
    </source>
</reference>
<name>A0A6C0P8K4_9BACL</name>
<organism evidence="3 4">
    <name type="scientific">Paenibacillus rhizovicinus</name>
    <dbReference type="NCBI Taxonomy" id="2704463"/>
    <lineage>
        <taxon>Bacteria</taxon>
        <taxon>Bacillati</taxon>
        <taxon>Bacillota</taxon>
        <taxon>Bacilli</taxon>
        <taxon>Bacillales</taxon>
        <taxon>Paenibacillaceae</taxon>
        <taxon>Paenibacillus</taxon>
    </lineage>
</organism>
<dbReference type="Proteomes" id="UP000479114">
    <property type="component" value="Chromosome"/>
</dbReference>
<dbReference type="RefSeq" id="WP_162644898.1">
    <property type="nucleotide sequence ID" value="NZ_CP048286.1"/>
</dbReference>
<dbReference type="InterPro" id="IPR002035">
    <property type="entry name" value="VWF_A"/>
</dbReference>
<dbReference type="PANTHER" id="PTHR41248">
    <property type="entry name" value="NORD PROTEIN"/>
    <property type="match status" value="1"/>
</dbReference>
<dbReference type="Gene3D" id="3.40.50.410">
    <property type="entry name" value="von Willebrand factor, type A domain"/>
    <property type="match status" value="1"/>
</dbReference>
<dbReference type="AlphaFoldDB" id="A0A6C0P8K4"/>
<proteinExistence type="predicted"/>
<evidence type="ECO:0000313" key="4">
    <source>
        <dbReference type="Proteomes" id="UP000479114"/>
    </source>
</evidence>
<protein>
    <submittedName>
        <fullName evidence="3">Nitric oxide reductase activation protein NorD</fullName>
    </submittedName>
</protein>
<feature type="region of interest" description="Disordered" evidence="1">
    <location>
        <begin position="1"/>
        <end position="68"/>
    </location>
</feature>
<evidence type="ECO:0000259" key="2">
    <source>
        <dbReference type="PROSITE" id="PS50234"/>
    </source>
</evidence>
<dbReference type="CDD" id="cd01454">
    <property type="entry name" value="vWA_norD_type"/>
    <property type="match status" value="1"/>
</dbReference>
<keyword evidence="4" id="KW-1185">Reference proteome</keyword>